<evidence type="ECO:0000313" key="7">
    <source>
        <dbReference type="EMBL" id="KAL2849390.1"/>
    </source>
</evidence>
<comment type="caution">
    <text evidence="7">The sequence shown here is derived from an EMBL/GenBank/DDBJ whole genome shotgun (WGS) entry which is preliminary data.</text>
</comment>
<protein>
    <submittedName>
        <fullName evidence="7">Glycosyl hydrolase</fullName>
    </submittedName>
</protein>
<sequence length="518" mass="57957">MVFNVLENPIIPGFAPDPSIVRIGEEYFLVTSSFHLFPGLPIYCSKDLVSWTHIGNAINRTSQLSLTGASTLLHNFNGPSKNRIVGTGGLWAPTIRHYRGTIYIVGTNAMHIHNNDDNVKPDIEFANFIIHTYDIHSDNWSDPIFFDFWGIDPDLFFDDDGRAYVSGSSWKTDPGTIDCFEIDLETGRKVSQQQHGRWYYILASEGGTHEDHQISIARSESIWGPFEGCPNNPILTPSSARPDQYIQYNGHGDLFQDEDGEWFLVWLAARRDPDGRCIMGRETFLTPMQWSHGSWPVIEQPLALDRAPSEGIAFPRPLRPNLDFVWIRDPDLACYEVLEDGRIIKIRPSARDINERIGHISFVGKRQRILVGQATVTLRTASDSLFAAKDVVAGLAYYKDEHRYARIAFDYTTSTIFVEAKKADGVSLIQARTGGLSVEMAEGVDINFCIRYTEKSLAFGYSARNISQNGWIFICTMDTLDLTDRDFTGPCVGIFSAMKAACASGGVTVTFVDISVHG</sequence>
<dbReference type="CDD" id="cd18617">
    <property type="entry name" value="GH43_XynB-like"/>
    <property type="match status" value="1"/>
</dbReference>
<dbReference type="InterPro" id="IPR006710">
    <property type="entry name" value="Glyco_hydro_43"/>
</dbReference>
<evidence type="ECO:0000259" key="6">
    <source>
        <dbReference type="Pfam" id="PF17851"/>
    </source>
</evidence>
<dbReference type="InterPro" id="IPR051795">
    <property type="entry name" value="Glycosyl_Hydrlase_43"/>
</dbReference>
<dbReference type="EMBL" id="JBFXLR010000023">
    <property type="protein sequence ID" value="KAL2849390.1"/>
    <property type="molecule type" value="Genomic_DNA"/>
</dbReference>
<dbReference type="Pfam" id="PF17851">
    <property type="entry name" value="GH43_C2"/>
    <property type="match status" value="1"/>
</dbReference>
<comment type="similarity">
    <text evidence="1 5">Belongs to the glycosyl hydrolase 43 family.</text>
</comment>
<evidence type="ECO:0000256" key="2">
    <source>
        <dbReference type="ARBA" id="ARBA00022729"/>
    </source>
</evidence>
<dbReference type="SUPFAM" id="SSF49899">
    <property type="entry name" value="Concanavalin A-like lectins/glucanases"/>
    <property type="match status" value="1"/>
</dbReference>
<dbReference type="Proteomes" id="UP001610444">
    <property type="component" value="Unassembled WGS sequence"/>
</dbReference>
<keyword evidence="3 5" id="KW-0378">Hydrolase</keyword>
<reference evidence="7 8" key="1">
    <citation type="submission" date="2024-07" db="EMBL/GenBank/DDBJ databases">
        <title>Section-level genome sequencing and comparative genomics of Aspergillus sections Usti and Cavernicolus.</title>
        <authorList>
            <consortium name="Lawrence Berkeley National Laboratory"/>
            <person name="Nybo J.L."/>
            <person name="Vesth T.C."/>
            <person name="Theobald S."/>
            <person name="Frisvad J.C."/>
            <person name="Larsen T.O."/>
            <person name="Kjaerboelling I."/>
            <person name="Rothschild-Mancinelli K."/>
            <person name="Lyhne E.K."/>
            <person name="Kogle M.E."/>
            <person name="Barry K."/>
            <person name="Clum A."/>
            <person name="Na H."/>
            <person name="Ledsgaard L."/>
            <person name="Lin J."/>
            <person name="Lipzen A."/>
            <person name="Kuo A."/>
            <person name="Riley R."/>
            <person name="Mondo S."/>
            <person name="LaButti K."/>
            <person name="Haridas S."/>
            <person name="Pangalinan J."/>
            <person name="Salamov A.A."/>
            <person name="Simmons B.A."/>
            <person name="Magnuson J.K."/>
            <person name="Chen J."/>
            <person name="Drula E."/>
            <person name="Henrissat B."/>
            <person name="Wiebenga A."/>
            <person name="Lubbers R.J."/>
            <person name="Gomes A.C."/>
            <person name="Macurrencykelacurrency M.R."/>
            <person name="Stajich J."/>
            <person name="Grigoriev I.V."/>
            <person name="Mortensen U.H."/>
            <person name="De vries R.P."/>
            <person name="Baker S.E."/>
            <person name="Andersen M.R."/>
        </authorList>
    </citation>
    <scope>NUCLEOTIDE SEQUENCE [LARGE SCALE GENOMIC DNA]</scope>
    <source>
        <strain evidence="7 8">CBS 756.74</strain>
    </source>
</reference>
<dbReference type="RefSeq" id="XP_070898777.1">
    <property type="nucleotide sequence ID" value="XM_071043054.1"/>
</dbReference>
<dbReference type="Gene3D" id="2.60.120.200">
    <property type="match status" value="1"/>
</dbReference>
<dbReference type="PANTHER" id="PTHR42812">
    <property type="entry name" value="BETA-XYLOSIDASE"/>
    <property type="match status" value="1"/>
</dbReference>
<dbReference type="Pfam" id="PF04616">
    <property type="entry name" value="Glyco_hydro_43"/>
    <property type="match status" value="2"/>
</dbReference>
<feature type="domain" description="Beta-xylosidase C-terminal Concanavalin A-like" evidence="6">
    <location>
        <begin position="321"/>
        <end position="499"/>
    </location>
</feature>
<evidence type="ECO:0000256" key="3">
    <source>
        <dbReference type="ARBA" id="ARBA00022801"/>
    </source>
</evidence>
<dbReference type="GeneID" id="98158218"/>
<evidence type="ECO:0000256" key="4">
    <source>
        <dbReference type="ARBA" id="ARBA00023295"/>
    </source>
</evidence>
<keyword evidence="4 5" id="KW-0326">Glycosidase</keyword>
<dbReference type="SUPFAM" id="SSF75005">
    <property type="entry name" value="Arabinanase/levansucrase/invertase"/>
    <property type="match status" value="1"/>
</dbReference>
<accession>A0ABR4KAU0</accession>
<dbReference type="InterPro" id="IPR013320">
    <property type="entry name" value="ConA-like_dom_sf"/>
</dbReference>
<dbReference type="PANTHER" id="PTHR42812:SF12">
    <property type="entry name" value="BETA-XYLOSIDASE-RELATED"/>
    <property type="match status" value="1"/>
</dbReference>
<dbReference type="InterPro" id="IPR023296">
    <property type="entry name" value="Glyco_hydro_beta-prop_sf"/>
</dbReference>
<evidence type="ECO:0000313" key="8">
    <source>
        <dbReference type="Proteomes" id="UP001610444"/>
    </source>
</evidence>
<keyword evidence="2" id="KW-0732">Signal</keyword>
<dbReference type="GO" id="GO:0016787">
    <property type="term" value="F:hydrolase activity"/>
    <property type="evidence" value="ECO:0007669"/>
    <property type="project" value="UniProtKB-KW"/>
</dbReference>
<gene>
    <name evidence="7" type="ORF">BJX68DRAFT_255545</name>
</gene>
<dbReference type="Gene3D" id="2.115.10.20">
    <property type="entry name" value="Glycosyl hydrolase domain, family 43"/>
    <property type="match status" value="1"/>
</dbReference>
<organism evidence="7 8">
    <name type="scientific">Aspergillus pseudodeflectus</name>
    <dbReference type="NCBI Taxonomy" id="176178"/>
    <lineage>
        <taxon>Eukaryota</taxon>
        <taxon>Fungi</taxon>
        <taxon>Dikarya</taxon>
        <taxon>Ascomycota</taxon>
        <taxon>Pezizomycotina</taxon>
        <taxon>Eurotiomycetes</taxon>
        <taxon>Eurotiomycetidae</taxon>
        <taxon>Eurotiales</taxon>
        <taxon>Aspergillaceae</taxon>
        <taxon>Aspergillus</taxon>
        <taxon>Aspergillus subgen. Nidulantes</taxon>
    </lineage>
</organism>
<evidence type="ECO:0000256" key="5">
    <source>
        <dbReference type="RuleBase" id="RU361187"/>
    </source>
</evidence>
<evidence type="ECO:0000256" key="1">
    <source>
        <dbReference type="ARBA" id="ARBA00009865"/>
    </source>
</evidence>
<dbReference type="InterPro" id="IPR041542">
    <property type="entry name" value="GH43_C2"/>
</dbReference>
<keyword evidence="8" id="KW-1185">Reference proteome</keyword>
<name>A0ABR4KAU0_9EURO</name>
<proteinExistence type="inferred from homology"/>